<dbReference type="OrthoDB" id="9803878at2"/>
<protein>
    <recommendedName>
        <fullName evidence="4">Integrase core domain-containing protein</fullName>
    </recommendedName>
</protein>
<feature type="region of interest" description="Disordered" evidence="1">
    <location>
        <begin position="77"/>
        <end position="107"/>
    </location>
</feature>
<name>A0A1H3JSD8_9RHOB</name>
<evidence type="ECO:0000313" key="3">
    <source>
        <dbReference type="Proteomes" id="UP000198914"/>
    </source>
</evidence>
<proteinExistence type="predicted"/>
<accession>A0A1H3JSD8</accession>
<dbReference type="EMBL" id="FNPX01000001">
    <property type="protein sequence ID" value="SDY42174.1"/>
    <property type="molecule type" value="Genomic_DNA"/>
</dbReference>
<sequence length="130" mass="14762">MGQIRHGSILLENYFLPGNLEASIERFVDGYNHHGYHESLGNLTPADVYFEHGKSIALELERIMQKTIKQRCLQHRKRAAYTNPTNEPIPPLNHAATSPKYPDDGQPLQIVTERQSTHDQLSAPCCLQSR</sequence>
<evidence type="ECO:0000256" key="1">
    <source>
        <dbReference type="SAM" id="MobiDB-lite"/>
    </source>
</evidence>
<dbReference type="AlphaFoldDB" id="A0A1H3JSD8"/>
<reference evidence="3" key="1">
    <citation type="submission" date="2016-10" db="EMBL/GenBank/DDBJ databases">
        <authorList>
            <person name="Varghese N."/>
            <person name="Submissions S."/>
        </authorList>
    </citation>
    <scope>NUCLEOTIDE SEQUENCE [LARGE SCALE GENOMIC DNA]</scope>
    <source>
        <strain evidence="3">DSM 100420</strain>
    </source>
</reference>
<organism evidence="2 3">
    <name type="scientific">Jannaschia faecimaris</name>
    <dbReference type="NCBI Taxonomy" id="1244108"/>
    <lineage>
        <taxon>Bacteria</taxon>
        <taxon>Pseudomonadati</taxon>
        <taxon>Pseudomonadota</taxon>
        <taxon>Alphaproteobacteria</taxon>
        <taxon>Rhodobacterales</taxon>
        <taxon>Roseobacteraceae</taxon>
        <taxon>Jannaschia</taxon>
    </lineage>
</organism>
<gene>
    <name evidence="2" type="ORF">SAMN05444004_101408</name>
</gene>
<evidence type="ECO:0000313" key="2">
    <source>
        <dbReference type="EMBL" id="SDY42174.1"/>
    </source>
</evidence>
<dbReference type="STRING" id="1244108.SAMN05444004_101408"/>
<dbReference type="Proteomes" id="UP000198914">
    <property type="component" value="Unassembled WGS sequence"/>
</dbReference>
<evidence type="ECO:0008006" key="4">
    <source>
        <dbReference type="Google" id="ProtNLM"/>
    </source>
</evidence>
<keyword evidence="3" id="KW-1185">Reference proteome</keyword>